<gene>
    <name evidence="1" type="ORF">AVDCRST_MAG92-4178</name>
</gene>
<accession>A0A6J4JWV8</accession>
<organism evidence="1">
    <name type="scientific">uncultured Coleofasciculus sp</name>
    <dbReference type="NCBI Taxonomy" id="1267456"/>
    <lineage>
        <taxon>Bacteria</taxon>
        <taxon>Bacillati</taxon>
        <taxon>Cyanobacteriota</taxon>
        <taxon>Cyanophyceae</taxon>
        <taxon>Coleofasciculales</taxon>
        <taxon>Coleofasciculaceae</taxon>
        <taxon>Coleofasciculus</taxon>
        <taxon>environmental samples</taxon>
    </lineage>
</organism>
<dbReference type="AlphaFoldDB" id="A0A6J4JWV8"/>
<protein>
    <submittedName>
        <fullName evidence="1">Uncharacterized protein</fullName>
    </submittedName>
</protein>
<reference evidence="1" key="1">
    <citation type="submission" date="2020-02" db="EMBL/GenBank/DDBJ databases">
        <authorList>
            <person name="Meier V. D."/>
        </authorList>
    </citation>
    <scope>NUCLEOTIDE SEQUENCE</scope>
    <source>
        <strain evidence="1">AVDCRST_MAG92</strain>
    </source>
</reference>
<name>A0A6J4JWV8_9CYAN</name>
<dbReference type="EMBL" id="CADCTM010000736">
    <property type="protein sequence ID" value="CAA9289740.1"/>
    <property type="molecule type" value="Genomic_DNA"/>
</dbReference>
<evidence type="ECO:0000313" key="1">
    <source>
        <dbReference type="EMBL" id="CAA9289740.1"/>
    </source>
</evidence>
<sequence>MEKEFSSSSTSDYGFAIGERGLRGSEAITF</sequence>
<proteinExistence type="predicted"/>